<gene>
    <name evidence="1" type="ORF">GCM10009844_23930</name>
</gene>
<evidence type="ECO:0000313" key="1">
    <source>
        <dbReference type="EMBL" id="GAA2147073.1"/>
    </source>
</evidence>
<sequence length="75" mass="8283">MFQTRPFDPAWHAPSSDGRRGHCSWHGRGSCGGAPVVSFLDDLGYRQSGCERALDELRGRGLVHQQRDPDFGEVG</sequence>
<dbReference type="Proteomes" id="UP001501771">
    <property type="component" value="Unassembled WGS sequence"/>
</dbReference>
<dbReference type="RefSeq" id="WP_344152057.1">
    <property type="nucleotide sequence ID" value="NZ_BAAAQR010000006.1"/>
</dbReference>
<reference evidence="1 2" key="1">
    <citation type="journal article" date="2019" name="Int. J. Syst. Evol. Microbiol.">
        <title>The Global Catalogue of Microorganisms (GCM) 10K type strain sequencing project: providing services to taxonomists for standard genome sequencing and annotation.</title>
        <authorList>
            <consortium name="The Broad Institute Genomics Platform"/>
            <consortium name="The Broad Institute Genome Sequencing Center for Infectious Disease"/>
            <person name="Wu L."/>
            <person name="Ma J."/>
        </authorList>
    </citation>
    <scope>NUCLEOTIDE SEQUENCE [LARGE SCALE GENOMIC DNA]</scope>
    <source>
        <strain evidence="1 2">JCM 16022</strain>
    </source>
</reference>
<accession>A0ABN2ZTY4</accession>
<proteinExistence type="predicted"/>
<organism evidence="1 2">
    <name type="scientific">Nocardioides koreensis</name>
    <dbReference type="NCBI Taxonomy" id="433651"/>
    <lineage>
        <taxon>Bacteria</taxon>
        <taxon>Bacillati</taxon>
        <taxon>Actinomycetota</taxon>
        <taxon>Actinomycetes</taxon>
        <taxon>Propionibacteriales</taxon>
        <taxon>Nocardioidaceae</taxon>
        <taxon>Nocardioides</taxon>
    </lineage>
</organism>
<keyword evidence="2" id="KW-1185">Reference proteome</keyword>
<comment type="caution">
    <text evidence="1">The sequence shown here is derived from an EMBL/GenBank/DDBJ whole genome shotgun (WGS) entry which is preliminary data.</text>
</comment>
<evidence type="ECO:0008006" key="3">
    <source>
        <dbReference type="Google" id="ProtNLM"/>
    </source>
</evidence>
<dbReference type="EMBL" id="BAAAQR010000006">
    <property type="protein sequence ID" value="GAA2147073.1"/>
    <property type="molecule type" value="Genomic_DNA"/>
</dbReference>
<name>A0ABN2ZTY4_9ACTN</name>
<protein>
    <recommendedName>
        <fullName evidence="3">MarR family transcriptional regulator</fullName>
    </recommendedName>
</protein>
<evidence type="ECO:0000313" key="2">
    <source>
        <dbReference type="Proteomes" id="UP001501771"/>
    </source>
</evidence>